<dbReference type="Proteomes" id="UP000294933">
    <property type="component" value="Unassembled WGS sequence"/>
</dbReference>
<organism evidence="2 3">
    <name type="scientific">Rickenella mellea</name>
    <dbReference type="NCBI Taxonomy" id="50990"/>
    <lineage>
        <taxon>Eukaryota</taxon>
        <taxon>Fungi</taxon>
        <taxon>Dikarya</taxon>
        <taxon>Basidiomycota</taxon>
        <taxon>Agaricomycotina</taxon>
        <taxon>Agaricomycetes</taxon>
        <taxon>Hymenochaetales</taxon>
        <taxon>Rickenellaceae</taxon>
        <taxon>Rickenella</taxon>
    </lineage>
</organism>
<dbReference type="VEuPathDB" id="FungiDB:BD410DRAFT_441251"/>
<reference evidence="2 3" key="1">
    <citation type="submission" date="2018-06" db="EMBL/GenBank/DDBJ databases">
        <title>A transcriptomic atlas of mushroom development highlights an independent origin of complex multicellularity.</title>
        <authorList>
            <consortium name="DOE Joint Genome Institute"/>
            <person name="Krizsan K."/>
            <person name="Almasi E."/>
            <person name="Merenyi Z."/>
            <person name="Sahu N."/>
            <person name="Viragh M."/>
            <person name="Koszo T."/>
            <person name="Mondo S."/>
            <person name="Kiss B."/>
            <person name="Balint B."/>
            <person name="Kues U."/>
            <person name="Barry K."/>
            <person name="Hegedus J.C."/>
            <person name="Henrissat B."/>
            <person name="Johnson J."/>
            <person name="Lipzen A."/>
            <person name="Ohm R."/>
            <person name="Nagy I."/>
            <person name="Pangilinan J."/>
            <person name="Yan J."/>
            <person name="Xiong Y."/>
            <person name="Grigoriev I.V."/>
            <person name="Hibbett D.S."/>
            <person name="Nagy L.G."/>
        </authorList>
    </citation>
    <scope>NUCLEOTIDE SEQUENCE [LARGE SCALE GENOMIC DNA]</scope>
    <source>
        <strain evidence="2 3">SZMC22713</strain>
    </source>
</reference>
<dbReference type="STRING" id="50990.A0A4Y7PWL2"/>
<gene>
    <name evidence="2" type="ORF">BD410DRAFT_441251</name>
</gene>
<evidence type="ECO:0000313" key="3">
    <source>
        <dbReference type="Proteomes" id="UP000294933"/>
    </source>
</evidence>
<accession>A0A4Y7PWL2</accession>
<protein>
    <submittedName>
        <fullName evidence="2">Uncharacterized protein</fullName>
    </submittedName>
</protein>
<dbReference type="SUPFAM" id="SSF81383">
    <property type="entry name" value="F-box domain"/>
    <property type="match status" value="1"/>
</dbReference>
<feature type="region of interest" description="Disordered" evidence="1">
    <location>
        <begin position="227"/>
        <end position="246"/>
    </location>
</feature>
<name>A0A4Y7PWL2_9AGAM</name>
<evidence type="ECO:0000256" key="1">
    <source>
        <dbReference type="SAM" id="MobiDB-lite"/>
    </source>
</evidence>
<dbReference type="EMBL" id="ML170197">
    <property type="protein sequence ID" value="TDL19416.1"/>
    <property type="molecule type" value="Genomic_DNA"/>
</dbReference>
<proteinExistence type="predicted"/>
<dbReference type="OrthoDB" id="3219396at2759"/>
<sequence length="517" mass="58492">MSRQIVTFNFNFGQTSQQNQLTVANGGGLWKRFFGGRRKLALDLLPADIIVDEIMSRLNMKDIGALRRVNWNLHLLTKQPAVWKRFLPQLPRMPFPLPALPPTAKYDRHGLCALDIERLVTRAITFDNNWLGEKCPQPYYIMPYATYQHLLSMVLLPGSHYMVASVVDGAGQYAVMVWAMEHPSCDGPVPLVIRYTEFKAYHLQAKYMTVSGEKGITISFLRKRHKSNTDTRDIPESLQAGGPAEPEDPYMPLKYDCTTLHITLNSLDILTDRRYKPGTKEFEHVARAQRDAIKKVSSIRTGRQLGALTLEEIDGAAYVAVVKRPDTIVLENLSTNVRTVIQCPHPQAYPNYDCQIWNLRLLPLQRQIFVIRTVTMTPTMANDVHLLELYDIPPFGTEKRVTANESRIISLEGVTNIQMSDLLPAPEGDESIWPMLSKGRLPPPITVYFCRERGVQVYCMWAKLVEIPASPPATPGIAQNIKKGKMKAVAEPQKWYYYTLEATRATWCLSSAFSVGA</sequence>
<keyword evidence="3" id="KW-1185">Reference proteome</keyword>
<dbReference type="AlphaFoldDB" id="A0A4Y7PWL2"/>
<evidence type="ECO:0000313" key="2">
    <source>
        <dbReference type="EMBL" id="TDL19416.1"/>
    </source>
</evidence>
<dbReference type="InterPro" id="IPR036047">
    <property type="entry name" value="F-box-like_dom_sf"/>
</dbReference>